<evidence type="ECO:0008006" key="3">
    <source>
        <dbReference type="Google" id="ProtNLM"/>
    </source>
</evidence>
<dbReference type="AlphaFoldDB" id="A0AAV4PS22"/>
<keyword evidence="2" id="KW-1185">Reference proteome</keyword>
<protein>
    <recommendedName>
        <fullName evidence="3">Ribosomal protein S10</fullName>
    </recommendedName>
</protein>
<reference evidence="1 2" key="1">
    <citation type="submission" date="2021-06" db="EMBL/GenBank/DDBJ databases">
        <title>Caerostris extrusa draft genome.</title>
        <authorList>
            <person name="Kono N."/>
            <person name="Arakawa K."/>
        </authorList>
    </citation>
    <scope>NUCLEOTIDE SEQUENCE [LARGE SCALE GENOMIC DNA]</scope>
</reference>
<dbReference type="EMBL" id="BPLR01004844">
    <property type="protein sequence ID" value="GIX97992.1"/>
    <property type="molecule type" value="Genomic_DNA"/>
</dbReference>
<gene>
    <name evidence="1" type="ORF">CEXT_64421</name>
</gene>
<name>A0AAV4PS22_CAEEX</name>
<proteinExistence type="predicted"/>
<evidence type="ECO:0000313" key="1">
    <source>
        <dbReference type="EMBL" id="GIX97992.1"/>
    </source>
</evidence>
<dbReference type="Proteomes" id="UP001054945">
    <property type="component" value="Unassembled WGS sequence"/>
</dbReference>
<evidence type="ECO:0000313" key="2">
    <source>
        <dbReference type="Proteomes" id="UP001054945"/>
    </source>
</evidence>
<accession>A0AAV4PS22</accession>
<organism evidence="1 2">
    <name type="scientific">Caerostris extrusa</name>
    <name type="common">Bark spider</name>
    <name type="synonym">Caerostris bankana</name>
    <dbReference type="NCBI Taxonomy" id="172846"/>
    <lineage>
        <taxon>Eukaryota</taxon>
        <taxon>Metazoa</taxon>
        <taxon>Ecdysozoa</taxon>
        <taxon>Arthropoda</taxon>
        <taxon>Chelicerata</taxon>
        <taxon>Arachnida</taxon>
        <taxon>Araneae</taxon>
        <taxon>Araneomorphae</taxon>
        <taxon>Entelegynae</taxon>
        <taxon>Araneoidea</taxon>
        <taxon>Araneidae</taxon>
        <taxon>Caerostris</taxon>
    </lineage>
</organism>
<sequence>MKTVPLARNVSQPLVRELGFATTQRESQTRQGKIKKSGRCWIQTSPVGGKRFRFEEESILLADFYAISVPEEKKSTIMKKYISADASHCLKAVQINALDFFLLKRSKTISSKSVDGNTFFRVLTSPPIGMSEEVVLEKATS</sequence>
<comment type="caution">
    <text evidence="1">The sequence shown here is derived from an EMBL/GenBank/DDBJ whole genome shotgun (WGS) entry which is preliminary data.</text>
</comment>